<accession>A0A383CXT2</accession>
<protein>
    <submittedName>
        <fullName evidence="1">Uncharacterized protein</fullName>
    </submittedName>
</protein>
<proteinExistence type="predicted"/>
<evidence type="ECO:0000313" key="1">
    <source>
        <dbReference type="EMBL" id="SVE36819.1"/>
    </source>
</evidence>
<feature type="non-terminal residue" evidence="1">
    <location>
        <position position="84"/>
    </location>
</feature>
<organism evidence="1">
    <name type="scientific">marine metagenome</name>
    <dbReference type="NCBI Taxonomy" id="408172"/>
    <lineage>
        <taxon>unclassified sequences</taxon>
        <taxon>metagenomes</taxon>
        <taxon>ecological metagenomes</taxon>
    </lineage>
</organism>
<sequence>MPCPKYETKCRGLFDAKNLQGSAENSTDALFFVVPLHRNHASVGVTHTRRAAMYGMVNKAIRNCVIEHYSEDVWCSAGRSRCSP</sequence>
<reference evidence="1" key="1">
    <citation type="submission" date="2018-05" db="EMBL/GenBank/DDBJ databases">
        <authorList>
            <person name="Lanie J.A."/>
            <person name="Ng W.-L."/>
            <person name="Kazmierczak K.M."/>
            <person name="Andrzejewski T.M."/>
            <person name="Davidsen T.M."/>
            <person name="Wayne K.J."/>
            <person name="Tettelin H."/>
            <person name="Glass J.I."/>
            <person name="Rusch D."/>
            <person name="Podicherti R."/>
            <person name="Tsui H.-C.T."/>
            <person name="Winkler M.E."/>
        </authorList>
    </citation>
    <scope>NUCLEOTIDE SEQUENCE</scope>
</reference>
<dbReference type="AlphaFoldDB" id="A0A383CXT2"/>
<name>A0A383CXT2_9ZZZZ</name>
<gene>
    <name evidence="1" type="ORF">METZ01_LOCUS489673</name>
</gene>
<dbReference type="EMBL" id="UINC01212474">
    <property type="protein sequence ID" value="SVE36819.1"/>
    <property type="molecule type" value="Genomic_DNA"/>
</dbReference>